<evidence type="ECO:0000259" key="9">
    <source>
        <dbReference type="PROSITE" id="PS50262"/>
    </source>
</evidence>
<dbReference type="KEGG" id="cvn:111117628"/>
<feature type="transmembrane region" description="Helical" evidence="8">
    <location>
        <begin position="191"/>
        <end position="212"/>
    </location>
</feature>
<feature type="transmembrane region" description="Helical" evidence="8">
    <location>
        <begin position="126"/>
        <end position="152"/>
    </location>
</feature>
<dbReference type="PROSITE" id="PS50262">
    <property type="entry name" value="G_PROTEIN_RECEP_F1_2"/>
    <property type="match status" value="1"/>
</dbReference>
<keyword evidence="4" id="KW-0297">G-protein coupled receptor</keyword>
<dbReference type="AlphaFoldDB" id="A0A8B8C9Q7"/>
<feature type="transmembrane region" description="Helical" evidence="8">
    <location>
        <begin position="164"/>
        <end position="185"/>
    </location>
</feature>
<dbReference type="GO" id="GO:0016020">
    <property type="term" value="C:membrane"/>
    <property type="evidence" value="ECO:0007669"/>
    <property type="project" value="UniProtKB-SubCell"/>
</dbReference>
<dbReference type="CDD" id="cd00637">
    <property type="entry name" value="7tm_classA_rhodopsin-like"/>
    <property type="match status" value="1"/>
</dbReference>
<feature type="transmembrane region" description="Helical" evidence="8">
    <location>
        <begin position="233"/>
        <end position="250"/>
    </location>
</feature>
<evidence type="ECO:0000256" key="3">
    <source>
        <dbReference type="ARBA" id="ARBA00022989"/>
    </source>
</evidence>
<feature type="transmembrane region" description="Helical" evidence="8">
    <location>
        <begin position="70"/>
        <end position="100"/>
    </location>
</feature>
<feature type="domain" description="G-protein coupled receptors family 1 profile" evidence="9">
    <location>
        <begin position="53"/>
        <end position="285"/>
    </location>
</feature>
<proteinExistence type="predicted"/>
<keyword evidence="5 8" id="KW-0472">Membrane</keyword>
<keyword evidence="10" id="KW-1185">Reference proteome</keyword>
<evidence type="ECO:0000256" key="1">
    <source>
        <dbReference type="ARBA" id="ARBA00004141"/>
    </source>
</evidence>
<accession>A0A8B8C9Q7</accession>
<evidence type="ECO:0000256" key="2">
    <source>
        <dbReference type="ARBA" id="ARBA00022692"/>
    </source>
</evidence>
<keyword evidence="6" id="KW-0675">Receptor</keyword>
<dbReference type="InterPro" id="IPR017452">
    <property type="entry name" value="GPCR_Rhodpsn_7TM"/>
</dbReference>
<dbReference type="RefSeq" id="XP_022312487.1">
    <property type="nucleotide sequence ID" value="XM_022456779.1"/>
</dbReference>
<evidence type="ECO:0000256" key="6">
    <source>
        <dbReference type="ARBA" id="ARBA00023170"/>
    </source>
</evidence>
<gene>
    <name evidence="11" type="primary">LOC111117628</name>
</gene>
<dbReference type="GeneID" id="111117628"/>
<protein>
    <submittedName>
        <fullName evidence="11">Mu-type opioid receptor-like</fullName>
    </submittedName>
</protein>
<organism evidence="10 11">
    <name type="scientific">Crassostrea virginica</name>
    <name type="common">Eastern oyster</name>
    <dbReference type="NCBI Taxonomy" id="6565"/>
    <lineage>
        <taxon>Eukaryota</taxon>
        <taxon>Metazoa</taxon>
        <taxon>Spiralia</taxon>
        <taxon>Lophotrochozoa</taxon>
        <taxon>Mollusca</taxon>
        <taxon>Bivalvia</taxon>
        <taxon>Autobranchia</taxon>
        <taxon>Pteriomorphia</taxon>
        <taxon>Ostreida</taxon>
        <taxon>Ostreoidea</taxon>
        <taxon>Ostreidae</taxon>
        <taxon>Crassostrea</taxon>
    </lineage>
</organism>
<sequence>MDMNATLMPDSQRNNFSLLNQTYTTEAPTQTCTWHLPPFEWVKLITLFIGVFGNVLTVAAIATNKKLHTITFAIICAIAVADCLYCAAGVLWSTLMFAYLDFSNYRTYTKCISDFMYDLMNTEVSVVFSASYIASALSISLLSVVRFIIISLPLKANSLLRKRYIVVILVLIWLVSFGVGIFKIHSRYDSSLVDIFLSYLLPLLTITIFHGIKIFALKQSEFQKTNVKRMERLVVVIVLFFLIFNMPWQIFRLLAQYKVYTPGYLVQSTVGYLLQFNNCVNPLLYAFLSRRIRQSICVLFCPCRYQHTVAQS</sequence>
<evidence type="ECO:0000313" key="11">
    <source>
        <dbReference type="RefSeq" id="XP_022312487.1"/>
    </source>
</evidence>
<evidence type="ECO:0000256" key="5">
    <source>
        <dbReference type="ARBA" id="ARBA00023136"/>
    </source>
</evidence>
<feature type="transmembrane region" description="Helical" evidence="8">
    <location>
        <begin position="270"/>
        <end position="288"/>
    </location>
</feature>
<feature type="transmembrane region" description="Helical" evidence="8">
    <location>
        <begin position="44"/>
        <end position="63"/>
    </location>
</feature>
<dbReference type="InterPro" id="IPR000276">
    <property type="entry name" value="GPCR_Rhodpsn"/>
</dbReference>
<comment type="subcellular location">
    <subcellularLocation>
        <location evidence="1">Membrane</location>
        <topology evidence="1">Multi-pass membrane protein</topology>
    </subcellularLocation>
</comment>
<name>A0A8B8C9Q7_CRAVI</name>
<dbReference type="Proteomes" id="UP000694844">
    <property type="component" value="Chromosome 10"/>
</dbReference>
<evidence type="ECO:0000256" key="4">
    <source>
        <dbReference type="ARBA" id="ARBA00023040"/>
    </source>
</evidence>
<keyword evidence="3 8" id="KW-1133">Transmembrane helix</keyword>
<keyword evidence="2 8" id="KW-0812">Transmembrane</keyword>
<evidence type="ECO:0000313" key="10">
    <source>
        <dbReference type="Proteomes" id="UP000694844"/>
    </source>
</evidence>
<dbReference type="SMART" id="SM01381">
    <property type="entry name" value="7TM_GPCR_Srsx"/>
    <property type="match status" value="1"/>
</dbReference>
<dbReference type="PRINTS" id="PR00237">
    <property type="entry name" value="GPCRRHODOPSN"/>
</dbReference>
<keyword evidence="7" id="KW-0807">Transducer</keyword>
<dbReference type="SUPFAM" id="SSF81321">
    <property type="entry name" value="Family A G protein-coupled receptor-like"/>
    <property type="match status" value="1"/>
</dbReference>
<evidence type="ECO:0000256" key="7">
    <source>
        <dbReference type="ARBA" id="ARBA00023224"/>
    </source>
</evidence>
<dbReference type="GO" id="GO:0004930">
    <property type="term" value="F:G protein-coupled receptor activity"/>
    <property type="evidence" value="ECO:0007669"/>
    <property type="project" value="UniProtKB-KW"/>
</dbReference>
<evidence type="ECO:0000256" key="8">
    <source>
        <dbReference type="SAM" id="Phobius"/>
    </source>
</evidence>
<reference evidence="11" key="1">
    <citation type="submission" date="2025-08" db="UniProtKB">
        <authorList>
            <consortium name="RefSeq"/>
        </authorList>
    </citation>
    <scope>IDENTIFICATION</scope>
    <source>
        <tissue evidence="11">Whole sample</tissue>
    </source>
</reference>
<dbReference type="Pfam" id="PF00001">
    <property type="entry name" value="7tm_1"/>
    <property type="match status" value="1"/>
</dbReference>
<dbReference type="Gene3D" id="1.20.1070.10">
    <property type="entry name" value="Rhodopsin 7-helix transmembrane proteins"/>
    <property type="match status" value="1"/>
</dbReference>
<dbReference type="PANTHER" id="PTHR24243">
    <property type="entry name" value="G-PROTEIN COUPLED RECEPTOR"/>
    <property type="match status" value="1"/>
</dbReference>
<dbReference type="OrthoDB" id="6146828at2759"/>
<dbReference type="PANTHER" id="PTHR24243:SF208">
    <property type="entry name" value="PYROKININ-1 RECEPTOR"/>
    <property type="match status" value="1"/>
</dbReference>